<evidence type="ECO:0008006" key="3">
    <source>
        <dbReference type="Google" id="ProtNLM"/>
    </source>
</evidence>
<evidence type="ECO:0000313" key="1">
    <source>
        <dbReference type="EMBL" id="GAA5159437.1"/>
    </source>
</evidence>
<proteinExistence type="predicted"/>
<evidence type="ECO:0000313" key="2">
    <source>
        <dbReference type="Proteomes" id="UP001500547"/>
    </source>
</evidence>
<dbReference type="RefSeq" id="WP_345531317.1">
    <property type="nucleotide sequence ID" value="NZ_BAABLD010000002.1"/>
</dbReference>
<dbReference type="PROSITE" id="PS51257">
    <property type="entry name" value="PROKAR_LIPOPROTEIN"/>
    <property type="match status" value="1"/>
</dbReference>
<accession>A0ABP9QAZ9</accession>
<sequence length="157" mass="17449">MKKLLCLMFMVSLAGCNSLGLDKIGFSKAEKGTLLPGGAFKLSPRYAVAYMDIIMVAGLVGLMYQVVDPQAPAWEILETRLPDRRVIYSLRMQRVHNGGEGEARMVLQRRATELARESGMAGYEIISYTESMDSRLFLPHRLADAEVRMIAPPVAKL</sequence>
<protein>
    <recommendedName>
        <fullName evidence="3">Lipoprotein</fullName>
    </recommendedName>
</protein>
<gene>
    <name evidence="1" type="ORF">GCM10025770_05670</name>
</gene>
<comment type="caution">
    <text evidence="1">The sequence shown here is derived from an EMBL/GenBank/DDBJ whole genome shotgun (WGS) entry which is preliminary data.</text>
</comment>
<keyword evidence="2" id="KW-1185">Reference proteome</keyword>
<name>A0ABP9QAZ9_9RHOO</name>
<dbReference type="EMBL" id="BAABLD010000002">
    <property type="protein sequence ID" value="GAA5159437.1"/>
    <property type="molecule type" value="Genomic_DNA"/>
</dbReference>
<dbReference type="Proteomes" id="UP001500547">
    <property type="component" value="Unassembled WGS sequence"/>
</dbReference>
<reference evidence="2" key="1">
    <citation type="journal article" date="2019" name="Int. J. Syst. Evol. Microbiol.">
        <title>The Global Catalogue of Microorganisms (GCM) 10K type strain sequencing project: providing services to taxonomists for standard genome sequencing and annotation.</title>
        <authorList>
            <consortium name="The Broad Institute Genomics Platform"/>
            <consortium name="The Broad Institute Genome Sequencing Center for Infectious Disease"/>
            <person name="Wu L."/>
            <person name="Ma J."/>
        </authorList>
    </citation>
    <scope>NUCLEOTIDE SEQUENCE [LARGE SCALE GENOMIC DNA]</scope>
    <source>
        <strain evidence="2">JCM 18715</strain>
    </source>
</reference>
<organism evidence="1 2">
    <name type="scientific">Viridibacterium curvum</name>
    <dbReference type="NCBI Taxonomy" id="1101404"/>
    <lineage>
        <taxon>Bacteria</taxon>
        <taxon>Pseudomonadati</taxon>
        <taxon>Pseudomonadota</taxon>
        <taxon>Betaproteobacteria</taxon>
        <taxon>Rhodocyclales</taxon>
        <taxon>Rhodocyclaceae</taxon>
        <taxon>Viridibacterium</taxon>
    </lineage>
</organism>